<name>A0ABQ5RAH3_9ACTN</name>
<reference evidence="2" key="1">
    <citation type="submission" date="2022-12" db="EMBL/GenBank/DDBJ databases">
        <title>New Phytohabitans aurantiacus sp. RD004123 nov., an actinomycete isolated from soil.</title>
        <authorList>
            <person name="Triningsih D.W."/>
            <person name="Harunari E."/>
            <person name="Igarashi Y."/>
        </authorList>
    </citation>
    <scope>NUCLEOTIDE SEQUENCE</scope>
    <source>
        <strain evidence="2">RD004123</strain>
    </source>
</reference>
<keyword evidence="3" id="KW-1185">Reference proteome</keyword>
<evidence type="ECO:0000313" key="2">
    <source>
        <dbReference type="EMBL" id="GLI03142.1"/>
    </source>
</evidence>
<proteinExistence type="predicted"/>
<evidence type="ECO:0000256" key="1">
    <source>
        <dbReference type="SAM" id="MobiDB-lite"/>
    </source>
</evidence>
<organism evidence="2 3">
    <name type="scientific">Phytohabitans aurantiacus</name>
    <dbReference type="NCBI Taxonomy" id="3016789"/>
    <lineage>
        <taxon>Bacteria</taxon>
        <taxon>Bacillati</taxon>
        <taxon>Actinomycetota</taxon>
        <taxon>Actinomycetes</taxon>
        <taxon>Micromonosporales</taxon>
        <taxon>Micromonosporaceae</taxon>
    </lineage>
</organism>
<dbReference type="Proteomes" id="UP001144280">
    <property type="component" value="Unassembled WGS sequence"/>
</dbReference>
<dbReference type="EMBL" id="BSDI01000076">
    <property type="protein sequence ID" value="GLI03142.1"/>
    <property type="molecule type" value="Genomic_DNA"/>
</dbReference>
<protein>
    <submittedName>
        <fullName evidence="2">Uncharacterized protein</fullName>
    </submittedName>
</protein>
<feature type="compositionally biased region" description="Basic and acidic residues" evidence="1">
    <location>
        <begin position="9"/>
        <end position="27"/>
    </location>
</feature>
<comment type="caution">
    <text evidence="2">The sequence shown here is derived from an EMBL/GenBank/DDBJ whole genome shotgun (WGS) entry which is preliminary data.</text>
</comment>
<evidence type="ECO:0000313" key="3">
    <source>
        <dbReference type="Proteomes" id="UP001144280"/>
    </source>
</evidence>
<accession>A0ABQ5RAH3</accession>
<feature type="region of interest" description="Disordered" evidence="1">
    <location>
        <begin position="1"/>
        <end position="36"/>
    </location>
</feature>
<sequence length="103" mass="11291">MLGGVAEARVGRRDGTGGVEGEEKGRGDGGAGDRASHLHRIPFGYVLIEDMLPEQFRNLMGTLWLQKRVRQPRRWGKDGCLVGRVRSESLSVGTLTSLTKELT</sequence>
<gene>
    <name evidence="2" type="ORF">Pa4123_84200</name>
</gene>